<dbReference type="OrthoDB" id="18957at2"/>
<dbReference type="RefSeq" id="WP_013182298.1">
    <property type="nucleotide sequence ID" value="NC_014225.1"/>
</dbReference>
<evidence type="ECO:0000313" key="2">
    <source>
        <dbReference type="Proteomes" id="UP000001505"/>
    </source>
</evidence>
<dbReference type="HOGENOM" id="CLU_905191_0_0_0"/>
<organism evidence="1 2">
    <name type="scientific">Waddlia chondrophila (strain ATCC VR-1470 / WSU 86-1044)</name>
    <dbReference type="NCBI Taxonomy" id="716544"/>
    <lineage>
        <taxon>Bacteria</taxon>
        <taxon>Pseudomonadati</taxon>
        <taxon>Chlamydiota</taxon>
        <taxon>Chlamydiia</taxon>
        <taxon>Parachlamydiales</taxon>
        <taxon>Waddliaceae</taxon>
        <taxon>Waddlia</taxon>
    </lineage>
</organism>
<accession>D6YWS5</accession>
<sequence>MKIRIAERLRPFSHRPGTRLILPRSDHVLTLYPTLFKVNDRSIPLELSGPVKEFTVQLDLEKGCVWVWGFYREGYRRFCLWSESGEFRMAGTRGGDQAAAPLFHSKPFERLSLGSHKKQDWCLVKRRGDLKEIVPHWMRLAQLIPQVQPHQEGALGFMLQIQKNKPTLHDEIWQLYDVGFDGIFHPRLEDEDHLGISLPPVSRKCSPLALIAEGAKFLRSLFIESGSQISILPCLPSAFHCGRMVSIDLGTAGLLDMEWSKKMIKRMVFYSAVDQEQTFLFQKGIKNFRLKRESEKGEKIISTGSALSFAKDSTYYFDHFQK</sequence>
<dbReference type="Gene3D" id="2.60.40.1180">
    <property type="entry name" value="Golgi alpha-mannosidase II"/>
    <property type="match status" value="1"/>
</dbReference>
<dbReference type="STRING" id="716544.wcw_1229"/>
<proteinExistence type="predicted"/>
<reference evidence="1 2" key="1">
    <citation type="journal article" date="2010" name="PLoS ONE">
        <title>The Waddlia genome: a window into chlamydial biology.</title>
        <authorList>
            <person name="Bertelli C."/>
            <person name="Collyn F."/>
            <person name="Croxatto A."/>
            <person name="Ruckert C."/>
            <person name="Polkinghorne A."/>
            <person name="Kebbi-Beghdadi C."/>
            <person name="Goesmann A."/>
            <person name="Vaughan L."/>
            <person name="Greub G."/>
        </authorList>
    </citation>
    <scope>NUCLEOTIDE SEQUENCE [LARGE SCALE GENOMIC DNA]</scope>
    <source>
        <strain evidence="2">ATCC VR-1470 / WSU 86-1044</strain>
    </source>
</reference>
<dbReference type="AlphaFoldDB" id="D6YWS5"/>
<name>D6YWS5_WADCW</name>
<gene>
    <name evidence="1" type="ordered locus">wcw_1229</name>
</gene>
<keyword evidence="2" id="KW-1185">Reference proteome</keyword>
<dbReference type="EMBL" id="CP001928">
    <property type="protein sequence ID" value="ADI38586.1"/>
    <property type="molecule type" value="Genomic_DNA"/>
</dbReference>
<dbReference type="Proteomes" id="UP000001505">
    <property type="component" value="Chromosome"/>
</dbReference>
<dbReference type="eggNOG" id="ENOG5031PGH">
    <property type="taxonomic scope" value="Bacteria"/>
</dbReference>
<dbReference type="InterPro" id="IPR013780">
    <property type="entry name" value="Glyco_hydro_b"/>
</dbReference>
<protein>
    <submittedName>
        <fullName evidence="1">Uncharacterized protein</fullName>
    </submittedName>
</protein>
<evidence type="ECO:0000313" key="1">
    <source>
        <dbReference type="EMBL" id="ADI38586.1"/>
    </source>
</evidence>
<dbReference type="KEGG" id="wch:wcw_1229"/>